<evidence type="ECO:0000313" key="7">
    <source>
        <dbReference type="Proteomes" id="UP000554766"/>
    </source>
</evidence>
<keyword evidence="4" id="KW-0658">Purine biosynthesis</keyword>
<evidence type="ECO:0000256" key="1">
    <source>
        <dbReference type="ARBA" id="ARBA00022490"/>
    </source>
</evidence>
<dbReference type="NCBIfam" id="NF004450">
    <property type="entry name" value="PRK05783.1"/>
    <property type="match status" value="1"/>
</dbReference>
<dbReference type="GO" id="GO:0006164">
    <property type="term" value="P:purine nucleotide biosynthetic process"/>
    <property type="evidence" value="ECO:0007669"/>
    <property type="project" value="UniProtKB-KW"/>
</dbReference>
<evidence type="ECO:0000256" key="2">
    <source>
        <dbReference type="ARBA" id="ARBA00022598"/>
    </source>
</evidence>
<evidence type="ECO:0000256" key="4">
    <source>
        <dbReference type="ARBA" id="ARBA00022755"/>
    </source>
</evidence>
<organism evidence="6 7">
    <name type="scientific">Pyrobaculum arsenaticum</name>
    <dbReference type="NCBI Taxonomy" id="121277"/>
    <lineage>
        <taxon>Archaea</taxon>
        <taxon>Thermoproteota</taxon>
        <taxon>Thermoprotei</taxon>
        <taxon>Thermoproteales</taxon>
        <taxon>Thermoproteaceae</taxon>
        <taxon>Pyrobaculum</taxon>
    </lineage>
</organism>
<dbReference type="InterPro" id="IPR036604">
    <property type="entry name" value="PurS-like_sf"/>
</dbReference>
<dbReference type="GO" id="GO:0016874">
    <property type="term" value="F:ligase activity"/>
    <property type="evidence" value="ECO:0007669"/>
    <property type="project" value="UniProtKB-KW"/>
</dbReference>
<dbReference type="InterPro" id="IPR003850">
    <property type="entry name" value="PurS"/>
</dbReference>
<reference evidence="6 7" key="1">
    <citation type="journal article" date="2020" name="Nat. Commun.">
        <title>The structures of two archaeal type IV pili illuminate evolutionary relationships.</title>
        <authorList>
            <person name="Wang F."/>
            <person name="Baquero D.P."/>
            <person name="Su Z."/>
            <person name="Beltran L.C."/>
            <person name="Prangishvili D."/>
            <person name="Krupovic M."/>
            <person name="Egelman E.H."/>
        </authorList>
    </citation>
    <scope>NUCLEOTIDE SEQUENCE [LARGE SCALE GENOMIC DNA]</scope>
    <source>
        <strain evidence="6 7">2GA</strain>
    </source>
</reference>
<gene>
    <name evidence="6" type="ORF">HC235_08930</name>
</gene>
<evidence type="ECO:0000256" key="3">
    <source>
        <dbReference type="ARBA" id="ARBA00022741"/>
    </source>
</evidence>
<dbReference type="AlphaFoldDB" id="A0A7L4PAQ1"/>
<protein>
    <submittedName>
        <fullName evidence="6">Phosphoribosylformylglycinamidine synthase subunit PurS</fullName>
    </submittedName>
</protein>
<dbReference type="EMBL" id="JAAVJF010000004">
    <property type="protein sequence ID" value="NYR16049.1"/>
    <property type="molecule type" value="Genomic_DNA"/>
</dbReference>
<keyword evidence="5" id="KW-0067">ATP-binding</keyword>
<dbReference type="Gene3D" id="3.30.1280.10">
    <property type="entry name" value="Phosphoribosylformylglycinamidine synthase subunit PurS"/>
    <property type="match status" value="1"/>
</dbReference>
<comment type="caution">
    <text evidence="6">The sequence shown here is derived from an EMBL/GenBank/DDBJ whole genome shotgun (WGS) entry which is preliminary data.</text>
</comment>
<dbReference type="PANTHER" id="PTHR34696:SF1">
    <property type="entry name" value="PHOSPHORIBOSYLFORMYLGLYCINAMIDINE SYNTHASE SUBUNIT PURS"/>
    <property type="match status" value="1"/>
</dbReference>
<accession>A0A7L4PAQ1</accession>
<dbReference type="Proteomes" id="UP000554766">
    <property type="component" value="Unassembled WGS sequence"/>
</dbReference>
<proteinExistence type="predicted"/>
<evidence type="ECO:0000313" key="6">
    <source>
        <dbReference type="EMBL" id="NYR16049.1"/>
    </source>
</evidence>
<dbReference type="Pfam" id="PF02700">
    <property type="entry name" value="PurS"/>
    <property type="match status" value="1"/>
</dbReference>
<name>A0A7L4PAQ1_9CREN</name>
<keyword evidence="2" id="KW-0436">Ligase</keyword>
<dbReference type="RefSeq" id="WP_179790638.1">
    <property type="nucleotide sequence ID" value="NZ_JAAVJF010000004.1"/>
</dbReference>
<evidence type="ECO:0000256" key="5">
    <source>
        <dbReference type="ARBA" id="ARBA00022840"/>
    </source>
</evidence>
<keyword evidence="3" id="KW-0547">Nucleotide-binding</keyword>
<sequence length="84" mass="9138">MRYAVYLNVAYKPSIRDPEGETIANDLLARLGYSVEVRAGKCLVLYIEAPSPEAAQAEALKIAKEARLGNPNVHVVEVLKVAEA</sequence>
<keyword evidence="1" id="KW-0963">Cytoplasm</keyword>
<keyword evidence="7" id="KW-1185">Reference proteome</keyword>
<dbReference type="GO" id="GO:0005524">
    <property type="term" value="F:ATP binding"/>
    <property type="evidence" value="ECO:0007669"/>
    <property type="project" value="UniProtKB-KW"/>
</dbReference>
<dbReference type="PANTHER" id="PTHR34696">
    <property type="entry name" value="PHOSPHORIBOSYLFORMYLGLYCINAMIDINE SYNTHASE SUBUNIT PURS"/>
    <property type="match status" value="1"/>
</dbReference>
<dbReference type="SUPFAM" id="SSF82697">
    <property type="entry name" value="PurS-like"/>
    <property type="match status" value="1"/>
</dbReference>